<dbReference type="EMBL" id="MHIL01000006">
    <property type="protein sequence ID" value="OGY52293.1"/>
    <property type="molecule type" value="Genomic_DNA"/>
</dbReference>
<evidence type="ECO:0000256" key="1">
    <source>
        <dbReference type="SAM" id="Phobius"/>
    </source>
</evidence>
<proteinExistence type="predicted"/>
<name>A0A1G1YIY1_9BACT</name>
<feature type="transmembrane region" description="Helical" evidence="1">
    <location>
        <begin position="110"/>
        <end position="131"/>
    </location>
</feature>
<evidence type="ECO:0000313" key="4">
    <source>
        <dbReference type="Proteomes" id="UP000177310"/>
    </source>
</evidence>
<comment type="caution">
    <text evidence="3">The sequence shown here is derived from an EMBL/GenBank/DDBJ whole genome shotgun (WGS) entry which is preliminary data.</text>
</comment>
<keyword evidence="1" id="KW-0472">Membrane</keyword>
<evidence type="ECO:0000313" key="3">
    <source>
        <dbReference type="EMBL" id="OGY52293.1"/>
    </source>
</evidence>
<protein>
    <recommendedName>
        <fullName evidence="2">DUF5671 domain-containing protein</fullName>
    </recommendedName>
</protein>
<feature type="domain" description="DUF5671" evidence="2">
    <location>
        <begin position="24"/>
        <end position="153"/>
    </location>
</feature>
<feature type="transmembrane region" description="Helical" evidence="1">
    <location>
        <begin position="181"/>
        <end position="199"/>
    </location>
</feature>
<reference evidence="3 4" key="1">
    <citation type="journal article" date="2016" name="Nat. Commun.">
        <title>Thousands of microbial genomes shed light on interconnected biogeochemical processes in an aquifer system.</title>
        <authorList>
            <person name="Anantharaman K."/>
            <person name="Brown C.T."/>
            <person name="Hug L.A."/>
            <person name="Sharon I."/>
            <person name="Castelle C.J."/>
            <person name="Probst A.J."/>
            <person name="Thomas B.C."/>
            <person name="Singh A."/>
            <person name="Wilkins M.J."/>
            <person name="Karaoz U."/>
            <person name="Brodie E.L."/>
            <person name="Williams K.H."/>
            <person name="Hubbard S.S."/>
            <person name="Banfield J.F."/>
        </authorList>
    </citation>
    <scope>NUCLEOTIDE SEQUENCE [LARGE SCALE GENOMIC DNA]</scope>
</reference>
<feature type="transmembrane region" description="Helical" evidence="1">
    <location>
        <begin position="24"/>
        <end position="49"/>
    </location>
</feature>
<keyword evidence="1" id="KW-1133">Transmembrane helix</keyword>
<feature type="transmembrane region" description="Helical" evidence="1">
    <location>
        <begin position="143"/>
        <end position="161"/>
    </location>
</feature>
<dbReference type="Proteomes" id="UP000177310">
    <property type="component" value="Unassembled WGS sequence"/>
</dbReference>
<dbReference type="InterPro" id="IPR043728">
    <property type="entry name" value="DUF5671"/>
</dbReference>
<dbReference type="Pfam" id="PF18920">
    <property type="entry name" value="DUF5671"/>
    <property type="match status" value="1"/>
</dbReference>
<organism evidence="3 4">
    <name type="scientific">Candidatus Buchananbacteria bacterium RIFCSPHIGHO2_02_FULL_56_16</name>
    <dbReference type="NCBI Taxonomy" id="1797542"/>
    <lineage>
        <taxon>Bacteria</taxon>
        <taxon>Candidatus Buchananiibacteriota</taxon>
    </lineage>
</organism>
<gene>
    <name evidence="3" type="ORF">A3J59_02205</name>
</gene>
<dbReference type="STRING" id="1797542.A3J59_02205"/>
<feature type="transmembrane region" description="Helical" evidence="1">
    <location>
        <begin position="70"/>
        <end position="90"/>
    </location>
</feature>
<accession>A0A1G1YIY1</accession>
<evidence type="ECO:0000259" key="2">
    <source>
        <dbReference type="Pfam" id="PF18920"/>
    </source>
</evidence>
<keyword evidence="1" id="KW-0812">Transmembrane</keyword>
<dbReference type="AlphaFoldDB" id="A0A1G1YIY1"/>
<sequence length="325" mass="36196">MEEQRSPLQPAPAVDKTVKGPKALFWYLTLFFTLGITAFAIGGVWFQYINKWFPQEVAYGSVFSPFNQGSLKFSMASLLIAAPLFYLFGWLVRTALKKRTLDAGNKIRVWVTYIILFLTIAIALGDLVTTVFRLLDGDFTLRFLLKSATILIIVGWVFVYYGLELKSTSALTDSKLPKTLAGAAGAIMVVSFVGAFFIVDSPLQSRVRSYDNRRANDLTSIRYAVDSYYWEKGALPASLDELKNTSQPSLMTADPKTGASYEYQVTGAKSYQLCAEFETSNKNLPESSPYSYGSIAYDPGRSCYDYIAQENDAFKPVPARTIPID</sequence>